<protein>
    <submittedName>
        <fullName evidence="1">Uncharacterized protein</fullName>
    </submittedName>
</protein>
<dbReference type="Proteomes" id="UP000785613">
    <property type="component" value="Unassembled WGS sequence"/>
</dbReference>
<sequence length="60" mass="6316">MLIEESVLLTLIRSAGGLSAWVVEADPAAAAESPVLRRMALDELPVALYPQRDGPGAGDR</sequence>
<reference evidence="1 2" key="1">
    <citation type="submission" date="2019-09" db="EMBL/GenBank/DDBJ databases">
        <title>Taxonomy of Antarctic Massilia spp.: description of Massilia rubra sp. nov., Massilia aquatica sp. nov., Massilia mucilaginosa sp. nov., Massilia frigida sp. nov. isolated from streams, lakes and regoliths.</title>
        <authorList>
            <person name="Holochova P."/>
            <person name="Sedlacek I."/>
            <person name="Kralova S."/>
            <person name="Maslanova I."/>
            <person name="Busse H.-J."/>
            <person name="Stankova E."/>
            <person name="Vrbovska V."/>
            <person name="Kovarovic V."/>
            <person name="Bartak M."/>
            <person name="Svec P."/>
            <person name="Pantucek R."/>
        </authorList>
    </citation>
    <scope>NUCLEOTIDE SEQUENCE [LARGE SCALE GENOMIC DNA]</scope>
    <source>
        <strain evidence="1 2">CCM 8692</strain>
    </source>
</reference>
<accession>A0ABX0LI55</accession>
<comment type="caution">
    <text evidence="1">The sequence shown here is derived from an EMBL/GenBank/DDBJ whole genome shotgun (WGS) entry which is preliminary data.</text>
</comment>
<organism evidence="1 2">
    <name type="scientific">Massilia rubra</name>
    <dbReference type="NCBI Taxonomy" id="2607910"/>
    <lineage>
        <taxon>Bacteria</taxon>
        <taxon>Pseudomonadati</taxon>
        <taxon>Pseudomonadota</taxon>
        <taxon>Betaproteobacteria</taxon>
        <taxon>Burkholderiales</taxon>
        <taxon>Oxalobacteraceae</taxon>
        <taxon>Telluria group</taxon>
        <taxon>Massilia</taxon>
    </lineage>
</organism>
<dbReference type="RefSeq" id="WP_167223745.1">
    <property type="nucleotide sequence ID" value="NZ_VUYU01000005.1"/>
</dbReference>
<name>A0ABX0LI55_9BURK</name>
<keyword evidence="2" id="KW-1185">Reference proteome</keyword>
<dbReference type="EMBL" id="VUYU01000005">
    <property type="protein sequence ID" value="NHZ33800.1"/>
    <property type="molecule type" value="Genomic_DNA"/>
</dbReference>
<evidence type="ECO:0000313" key="1">
    <source>
        <dbReference type="EMBL" id="NHZ33800.1"/>
    </source>
</evidence>
<evidence type="ECO:0000313" key="2">
    <source>
        <dbReference type="Proteomes" id="UP000785613"/>
    </source>
</evidence>
<proteinExistence type="predicted"/>
<gene>
    <name evidence="1" type="ORF">F0185_09385</name>
</gene>